<sequence length="255" mass="27891">MLKIIVCFKWVIDEADIKVSGKSRELDLSRVAYKISDYDRNAIEEAVRLQEQLGGSVVAVTVGPPTAKQSLKDALSRGPEKAVFVSDPAFDSLEPAQTAAILAEVITKNLEYDLIICGEGSSDLYAQQVGPRLAEKLGIPCATYVEKIIIKDKELIAERKMRDGIEVVSMPLPALVTVMPTINTPRIPSLKQVLGAAKKPVVNLSAKDLEGKYEPCLKTTSLLAATMERKRIKFTDDPQDIRKVVDALLKEGVIS</sequence>
<evidence type="ECO:0000259" key="2">
    <source>
        <dbReference type="SMART" id="SM00893"/>
    </source>
</evidence>
<name>A0A1M6GRD8_9FIRM</name>
<dbReference type="STRING" id="1121432.SAMN02745219_01802"/>
<dbReference type="EMBL" id="FQZM01000020">
    <property type="protein sequence ID" value="SHJ12525.1"/>
    <property type="molecule type" value="Genomic_DNA"/>
</dbReference>
<dbReference type="PANTHER" id="PTHR21294:SF17">
    <property type="entry name" value="PROTEIN FIXA"/>
    <property type="match status" value="1"/>
</dbReference>
<gene>
    <name evidence="3" type="ORF">SAMN02745219_01802</name>
</gene>
<dbReference type="GO" id="GO:0009055">
    <property type="term" value="F:electron transfer activity"/>
    <property type="evidence" value="ECO:0007669"/>
    <property type="project" value="InterPro"/>
</dbReference>
<accession>A0A1M6GRD8</accession>
<dbReference type="Pfam" id="PF01012">
    <property type="entry name" value="ETF"/>
    <property type="match status" value="1"/>
</dbReference>
<dbReference type="InterPro" id="IPR014730">
    <property type="entry name" value="ETF_a/b_N"/>
</dbReference>
<dbReference type="Gene3D" id="3.40.50.620">
    <property type="entry name" value="HUPs"/>
    <property type="match status" value="1"/>
</dbReference>
<reference evidence="4" key="1">
    <citation type="submission" date="2016-11" db="EMBL/GenBank/DDBJ databases">
        <authorList>
            <person name="Varghese N."/>
            <person name="Submissions S."/>
        </authorList>
    </citation>
    <scope>NUCLEOTIDE SEQUENCE [LARGE SCALE GENOMIC DNA]</scope>
    <source>
        <strain evidence="4">DSM 16057</strain>
    </source>
</reference>
<evidence type="ECO:0000256" key="1">
    <source>
        <dbReference type="ARBA" id="ARBA00042002"/>
    </source>
</evidence>
<dbReference type="SUPFAM" id="SSF52402">
    <property type="entry name" value="Adenine nucleotide alpha hydrolases-like"/>
    <property type="match status" value="1"/>
</dbReference>
<dbReference type="CDD" id="cd01714">
    <property type="entry name" value="ETF_beta"/>
    <property type="match status" value="1"/>
</dbReference>
<evidence type="ECO:0000313" key="4">
    <source>
        <dbReference type="Proteomes" id="UP000184529"/>
    </source>
</evidence>
<dbReference type="SMART" id="SM00893">
    <property type="entry name" value="ETF"/>
    <property type="match status" value="1"/>
</dbReference>
<protein>
    <recommendedName>
        <fullName evidence="1">Electron transfer flavoprotein small subunit</fullName>
    </recommendedName>
</protein>
<keyword evidence="4" id="KW-1185">Reference proteome</keyword>
<organism evidence="3 4">
    <name type="scientific">Desulfofundulus thermosubterraneus DSM 16057</name>
    <dbReference type="NCBI Taxonomy" id="1121432"/>
    <lineage>
        <taxon>Bacteria</taxon>
        <taxon>Bacillati</taxon>
        <taxon>Bacillota</taxon>
        <taxon>Clostridia</taxon>
        <taxon>Eubacteriales</taxon>
        <taxon>Peptococcaceae</taxon>
        <taxon>Desulfofundulus</taxon>
    </lineage>
</organism>
<feature type="domain" description="Electron transfer flavoprotein alpha/beta-subunit N-terminal" evidence="2">
    <location>
        <begin position="23"/>
        <end position="213"/>
    </location>
</feature>
<dbReference type="AlphaFoldDB" id="A0A1M6GRD8"/>
<dbReference type="InterPro" id="IPR014729">
    <property type="entry name" value="Rossmann-like_a/b/a_fold"/>
</dbReference>
<dbReference type="RefSeq" id="WP_072869002.1">
    <property type="nucleotide sequence ID" value="NZ_FQZM01000020.1"/>
</dbReference>
<dbReference type="OrthoDB" id="9804960at2"/>
<dbReference type="Proteomes" id="UP000184529">
    <property type="component" value="Unassembled WGS sequence"/>
</dbReference>
<evidence type="ECO:0000313" key="3">
    <source>
        <dbReference type="EMBL" id="SHJ12525.1"/>
    </source>
</evidence>
<proteinExistence type="predicted"/>
<dbReference type="PIRSF" id="PIRSF000090">
    <property type="entry name" value="Beta-ETF"/>
    <property type="match status" value="1"/>
</dbReference>
<dbReference type="PANTHER" id="PTHR21294">
    <property type="entry name" value="ELECTRON TRANSFER FLAVOPROTEIN BETA-SUBUNIT"/>
    <property type="match status" value="1"/>
</dbReference>
<dbReference type="InterPro" id="IPR012255">
    <property type="entry name" value="ETF_b"/>
</dbReference>
<dbReference type="InterPro" id="IPR033948">
    <property type="entry name" value="ETF_beta_N"/>
</dbReference>